<dbReference type="InterPro" id="IPR058209">
    <property type="entry name" value="TPR_BSK1_C"/>
</dbReference>
<keyword evidence="3 8" id="KW-0808">Transferase</keyword>
<dbReference type="PANTHER" id="PTHR45863:SF7">
    <property type="entry name" value="SERINE_THREONINE-PROTEIN KINASE BSK5"/>
    <property type="match status" value="1"/>
</dbReference>
<comment type="subunit">
    <text evidence="8">Interacts with BRI1.</text>
</comment>
<keyword evidence="8" id="KW-1070">Brassinosteroid signaling pathway</keyword>
<keyword evidence="2 8" id="KW-0723">Serine/threonine-protein kinase</keyword>
<protein>
    <recommendedName>
        <fullName evidence="8">Serine/threonine-protein kinase BSK</fullName>
        <ecNumber evidence="8">2.7.11.1</ecNumber>
    </recommendedName>
    <alternativeName>
        <fullName evidence="8">Brassinosteroid-signaling kinase</fullName>
    </alternativeName>
</protein>
<dbReference type="InterPro" id="IPR045845">
    <property type="entry name" value="BSK"/>
</dbReference>
<evidence type="ECO:0000256" key="6">
    <source>
        <dbReference type="ARBA" id="ARBA00022840"/>
    </source>
</evidence>
<evidence type="ECO:0000313" key="10">
    <source>
        <dbReference type="EMBL" id="VYS62358.1"/>
    </source>
</evidence>
<dbReference type="EMBL" id="CACRSJ010000109">
    <property type="protein sequence ID" value="VYS62358.1"/>
    <property type="molecule type" value="Genomic_DNA"/>
</dbReference>
<evidence type="ECO:0000256" key="7">
    <source>
        <dbReference type="ARBA" id="ARBA00023136"/>
    </source>
</evidence>
<dbReference type="Pfam" id="PF25575">
    <property type="entry name" value="TPR_BSK1_C"/>
    <property type="match status" value="1"/>
</dbReference>
<organism evidence="10 11">
    <name type="scientific">Arabidopsis thaliana</name>
    <name type="common">Mouse-ear cress</name>
    <dbReference type="NCBI Taxonomy" id="3702"/>
    <lineage>
        <taxon>Eukaryota</taxon>
        <taxon>Viridiplantae</taxon>
        <taxon>Streptophyta</taxon>
        <taxon>Embryophyta</taxon>
        <taxon>Tracheophyta</taxon>
        <taxon>Spermatophyta</taxon>
        <taxon>Magnoliopsida</taxon>
        <taxon>eudicotyledons</taxon>
        <taxon>Gunneridae</taxon>
        <taxon>Pentapetalae</taxon>
        <taxon>rosids</taxon>
        <taxon>malvids</taxon>
        <taxon>Brassicales</taxon>
        <taxon>Brassicaceae</taxon>
        <taxon>Camelineae</taxon>
        <taxon>Arabidopsis</taxon>
    </lineage>
</organism>
<evidence type="ECO:0000256" key="3">
    <source>
        <dbReference type="ARBA" id="ARBA00022679"/>
    </source>
</evidence>
<sequence>MNYEEICVGSDLSLYSFQRRWRPSTISNRRVCSNLFPMDGNPRLSCFGLMKSSRDGKSYIALTWHLLLQRNLLTELHQRVYYVFSFGTVLLDLISGKHIPPSHLSFQMWTTQMQESLFSKKQGDLAFRSKDFTTAIDCYTQVISLNATYLFNYMPRAIIGLDIQSS</sequence>
<keyword evidence="1 8" id="KW-1003">Cell membrane</keyword>
<comment type="function">
    <text evidence="8">Serine/threonine kinase that acts as positive regulator of brassinosteroid (BR) signaling downstream of the receptor kinase BRI1.</text>
</comment>
<dbReference type="AlphaFoldDB" id="A0A654FNA1"/>
<name>A0A654FNA1_ARATH</name>
<comment type="catalytic activity">
    <reaction evidence="8">
        <text>L-seryl-[protein] + ATP = O-phospho-L-seryl-[protein] + ADP + H(+)</text>
        <dbReference type="Rhea" id="RHEA:17989"/>
        <dbReference type="Rhea" id="RHEA-COMP:9863"/>
        <dbReference type="Rhea" id="RHEA-COMP:11604"/>
        <dbReference type="ChEBI" id="CHEBI:15378"/>
        <dbReference type="ChEBI" id="CHEBI:29999"/>
        <dbReference type="ChEBI" id="CHEBI:30616"/>
        <dbReference type="ChEBI" id="CHEBI:83421"/>
        <dbReference type="ChEBI" id="CHEBI:456216"/>
        <dbReference type="EC" id="2.7.11.1"/>
    </reaction>
</comment>
<dbReference type="ExpressionAtlas" id="A0A654FNA1">
    <property type="expression patterns" value="baseline and differential"/>
</dbReference>
<evidence type="ECO:0000256" key="8">
    <source>
        <dbReference type="RuleBase" id="RU369005"/>
    </source>
</evidence>
<keyword evidence="7 8" id="KW-0472">Membrane</keyword>
<gene>
    <name evidence="10" type="ORF">AN1_LOCUS17785</name>
</gene>
<evidence type="ECO:0000256" key="5">
    <source>
        <dbReference type="ARBA" id="ARBA00022777"/>
    </source>
</evidence>
<dbReference type="Gene3D" id="1.25.40.10">
    <property type="entry name" value="Tetratricopeptide repeat domain"/>
    <property type="match status" value="1"/>
</dbReference>
<keyword evidence="8" id="KW-0519">Myristate</keyword>
<dbReference type="GO" id="GO:0009742">
    <property type="term" value="P:brassinosteroid mediated signaling pathway"/>
    <property type="evidence" value="ECO:0007669"/>
    <property type="project" value="UniProtKB-UniRule"/>
</dbReference>
<dbReference type="GO" id="GO:0005886">
    <property type="term" value="C:plasma membrane"/>
    <property type="evidence" value="ECO:0007669"/>
    <property type="project" value="UniProtKB-SubCell"/>
</dbReference>
<keyword evidence="8" id="KW-0449">Lipoprotein</keyword>
<comment type="similarity">
    <text evidence="8">Belongs to the protein kinase superfamily. Ser/Thr protein kinase family.</text>
</comment>
<dbReference type="GO" id="GO:0005524">
    <property type="term" value="F:ATP binding"/>
    <property type="evidence" value="ECO:0007669"/>
    <property type="project" value="UniProtKB-UniRule"/>
</dbReference>
<keyword evidence="6 8" id="KW-0067">ATP-binding</keyword>
<keyword evidence="5 8" id="KW-0418">Kinase</keyword>
<accession>A0A654FNA1</accession>
<dbReference type="Proteomes" id="UP000426265">
    <property type="component" value="Unassembled WGS sequence"/>
</dbReference>
<dbReference type="SUPFAM" id="SSF48452">
    <property type="entry name" value="TPR-like"/>
    <property type="match status" value="1"/>
</dbReference>
<keyword evidence="4 8" id="KW-0547">Nucleotide-binding</keyword>
<evidence type="ECO:0000256" key="4">
    <source>
        <dbReference type="ARBA" id="ARBA00022741"/>
    </source>
</evidence>
<evidence type="ECO:0000259" key="9">
    <source>
        <dbReference type="Pfam" id="PF25575"/>
    </source>
</evidence>
<dbReference type="EC" id="2.7.11.1" evidence="8"/>
<evidence type="ECO:0000256" key="2">
    <source>
        <dbReference type="ARBA" id="ARBA00022527"/>
    </source>
</evidence>
<dbReference type="GO" id="GO:0004674">
    <property type="term" value="F:protein serine/threonine kinase activity"/>
    <property type="evidence" value="ECO:0007669"/>
    <property type="project" value="UniProtKB-UniRule"/>
</dbReference>
<proteinExistence type="inferred from homology"/>
<evidence type="ECO:0000313" key="11">
    <source>
        <dbReference type="Proteomes" id="UP000426265"/>
    </source>
</evidence>
<feature type="domain" description="Serine/threonine-protein kinase BSK1-like TPR repeats" evidence="9">
    <location>
        <begin position="102"/>
        <end position="147"/>
    </location>
</feature>
<comment type="subcellular location">
    <subcellularLocation>
        <location evidence="8">Cell membrane</location>
        <topology evidence="8">Lipid-anchor</topology>
    </subcellularLocation>
</comment>
<reference evidence="10 11" key="1">
    <citation type="submission" date="2019-11" db="EMBL/GenBank/DDBJ databases">
        <authorList>
            <person name="Jiao W.-B."/>
            <person name="Schneeberger K."/>
        </authorList>
    </citation>
    <scope>NUCLEOTIDE SEQUENCE [LARGE SCALE GENOMIC DNA]</scope>
    <source>
        <strain evidence="11">cv. An-1</strain>
    </source>
</reference>
<dbReference type="InterPro" id="IPR011990">
    <property type="entry name" value="TPR-like_helical_dom_sf"/>
</dbReference>
<dbReference type="PANTHER" id="PTHR45863">
    <property type="entry name" value="SERINE/THREONINE-PROTEIN KINASE BSK5"/>
    <property type="match status" value="1"/>
</dbReference>
<dbReference type="GO" id="GO:0106310">
    <property type="term" value="F:protein serine kinase activity"/>
    <property type="evidence" value="ECO:0007669"/>
    <property type="project" value="UniProtKB-UniRule"/>
</dbReference>
<evidence type="ECO:0000256" key="1">
    <source>
        <dbReference type="ARBA" id="ARBA00022475"/>
    </source>
</evidence>
<comment type="catalytic activity">
    <reaction evidence="8">
        <text>L-threonyl-[protein] + ATP = O-phospho-L-threonyl-[protein] + ADP + H(+)</text>
        <dbReference type="Rhea" id="RHEA:46608"/>
        <dbReference type="Rhea" id="RHEA-COMP:11060"/>
        <dbReference type="Rhea" id="RHEA-COMP:11605"/>
        <dbReference type="ChEBI" id="CHEBI:15378"/>
        <dbReference type="ChEBI" id="CHEBI:30013"/>
        <dbReference type="ChEBI" id="CHEBI:30616"/>
        <dbReference type="ChEBI" id="CHEBI:61977"/>
        <dbReference type="ChEBI" id="CHEBI:456216"/>
        <dbReference type="EC" id="2.7.11.1"/>
    </reaction>
</comment>